<accession>A0A2P5Y4F0</accession>
<dbReference type="OrthoDB" id="10441393at2759"/>
<dbReference type="Proteomes" id="UP000239757">
    <property type="component" value="Unassembled WGS sequence"/>
</dbReference>
<sequence length="92" mass="10087">MLTRSSHHQKRLFSTTSGAIWTGRNKALHDGIHQSMLEMVQFIKAYLSGWDKDSEGVVLGSMTVVNMHAPTSFAAEAMACLQAVQAGLKFGY</sequence>
<gene>
    <name evidence="1" type="ORF">GOBAR_AA10195</name>
</gene>
<reference evidence="1 2" key="1">
    <citation type="submission" date="2015-01" db="EMBL/GenBank/DDBJ databases">
        <title>Genome of allotetraploid Gossypium barbadense reveals genomic plasticity and fiber elongation in cotton evolution.</title>
        <authorList>
            <person name="Chen X."/>
            <person name="Liu X."/>
            <person name="Zhao B."/>
            <person name="Zheng H."/>
            <person name="Hu Y."/>
            <person name="Lu G."/>
            <person name="Yang C."/>
            <person name="Chen J."/>
            <person name="Shan C."/>
            <person name="Zhang L."/>
            <person name="Zhou Y."/>
            <person name="Wang L."/>
            <person name="Guo W."/>
            <person name="Bai Y."/>
            <person name="Ruan J."/>
            <person name="Shangguan X."/>
            <person name="Mao Y."/>
            <person name="Jiang J."/>
            <person name="Zhu Y."/>
            <person name="Lei J."/>
            <person name="Kang H."/>
            <person name="Chen S."/>
            <person name="He X."/>
            <person name="Wang R."/>
            <person name="Wang Y."/>
            <person name="Chen J."/>
            <person name="Wang L."/>
            <person name="Yu S."/>
            <person name="Wang B."/>
            <person name="Wei J."/>
            <person name="Song S."/>
            <person name="Lu X."/>
            <person name="Gao Z."/>
            <person name="Gu W."/>
            <person name="Deng X."/>
            <person name="Ma D."/>
            <person name="Wang S."/>
            <person name="Liang W."/>
            <person name="Fang L."/>
            <person name="Cai C."/>
            <person name="Zhu X."/>
            <person name="Zhou B."/>
            <person name="Zhang Y."/>
            <person name="Chen Z."/>
            <person name="Xu S."/>
            <person name="Zhu R."/>
            <person name="Wang S."/>
            <person name="Zhang T."/>
            <person name="Zhao G."/>
        </authorList>
    </citation>
    <scope>NUCLEOTIDE SEQUENCE [LARGE SCALE GENOMIC DNA]</scope>
    <source>
        <strain evidence="2">cv. Xinhai21</strain>
        <tissue evidence="1">Leaf</tissue>
    </source>
</reference>
<evidence type="ECO:0008006" key="3">
    <source>
        <dbReference type="Google" id="ProtNLM"/>
    </source>
</evidence>
<evidence type="ECO:0000313" key="1">
    <source>
        <dbReference type="EMBL" id="PPS10448.1"/>
    </source>
</evidence>
<organism evidence="1 2">
    <name type="scientific">Gossypium barbadense</name>
    <name type="common">Sea Island cotton</name>
    <name type="synonym">Hibiscus barbadensis</name>
    <dbReference type="NCBI Taxonomy" id="3634"/>
    <lineage>
        <taxon>Eukaryota</taxon>
        <taxon>Viridiplantae</taxon>
        <taxon>Streptophyta</taxon>
        <taxon>Embryophyta</taxon>
        <taxon>Tracheophyta</taxon>
        <taxon>Spermatophyta</taxon>
        <taxon>Magnoliopsida</taxon>
        <taxon>eudicotyledons</taxon>
        <taxon>Gunneridae</taxon>
        <taxon>Pentapetalae</taxon>
        <taxon>rosids</taxon>
        <taxon>malvids</taxon>
        <taxon>Malvales</taxon>
        <taxon>Malvaceae</taxon>
        <taxon>Malvoideae</taxon>
        <taxon>Gossypium</taxon>
    </lineage>
</organism>
<protein>
    <recommendedName>
        <fullName evidence="3">RNase H type-1 domain-containing protein</fullName>
    </recommendedName>
</protein>
<proteinExistence type="predicted"/>
<dbReference type="AlphaFoldDB" id="A0A2P5Y4F0"/>
<dbReference type="EMBL" id="KZ663723">
    <property type="protein sequence ID" value="PPS10448.1"/>
    <property type="molecule type" value="Genomic_DNA"/>
</dbReference>
<evidence type="ECO:0000313" key="2">
    <source>
        <dbReference type="Proteomes" id="UP000239757"/>
    </source>
</evidence>
<name>A0A2P5Y4F0_GOSBA</name>